<name>A0AA95H434_9GAMM</name>
<reference evidence="1" key="2">
    <citation type="submission" date="2023-04" db="EMBL/GenBank/DDBJ databases">
        <authorList>
            <person name="Beletskiy A.V."/>
            <person name="Mardanov A.V."/>
            <person name="Ravin N.V."/>
        </authorList>
    </citation>
    <scope>NUCLEOTIDE SEQUENCE</scope>
    <source>
        <strain evidence="1">GKL-01</strain>
    </source>
</reference>
<reference evidence="1" key="1">
    <citation type="journal article" date="2023" name="Int. J. Mol. Sci.">
        <title>Metagenomics Revealed a New Genus 'Candidatus Thiocaldithrix dubininis' gen. nov., sp. nov. and a New Species 'Candidatus Thiothrix putei' sp. nov. in the Family Thiotrichaceae, Some Members of Which Have Traits of Both Na+- and H+-Motive Energetics.</title>
        <authorList>
            <person name="Ravin N.V."/>
            <person name="Muntyan M.S."/>
            <person name="Smolyakov D.D."/>
            <person name="Rudenko T.S."/>
            <person name="Beletsky A.V."/>
            <person name="Mardanov A.V."/>
            <person name="Grabovich M.Y."/>
        </authorList>
    </citation>
    <scope>NUCLEOTIDE SEQUENCE</scope>
    <source>
        <strain evidence="1">GKL-01</strain>
    </source>
</reference>
<proteinExistence type="predicted"/>
<dbReference type="InterPro" id="IPR009659">
    <property type="entry name" value="DUF1249"/>
</dbReference>
<dbReference type="KEGG" id="tdu:QJT80_11135"/>
<evidence type="ECO:0000313" key="1">
    <source>
        <dbReference type="EMBL" id="WGZ90050.1"/>
    </source>
</evidence>
<gene>
    <name evidence="1" type="ORF">QJT80_11135</name>
</gene>
<sequence>MLIKEQPLLVPPSPKSFGALMELYENNYIQLRLLCGDFQTLEPLKISRKGNLLPLQLMVEESSKHTTSVQLTYIFQEGLHSQETRPDMRIRIYHDARQAEVISHRCRISEDFLKYNNIPVDRMLHCRWRMNRFLYKWIKYLQIQGHKF</sequence>
<dbReference type="AlphaFoldDB" id="A0AA95H434"/>
<dbReference type="PANTHER" id="PTHR38774:SF1">
    <property type="entry name" value="CYTOPLASMIC PROTEIN"/>
    <property type="match status" value="1"/>
</dbReference>
<protein>
    <submittedName>
        <fullName evidence="1">DUF1249 domain-containing protein</fullName>
    </submittedName>
</protein>
<organism evidence="1">
    <name type="scientific">Candidatus Thiocaldithrix dubininis</name>
    <dbReference type="NCBI Taxonomy" id="3080823"/>
    <lineage>
        <taxon>Bacteria</taxon>
        <taxon>Pseudomonadati</taxon>
        <taxon>Pseudomonadota</taxon>
        <taxon>Gammaproteobacteria</taxon>
        <taxon>Thiotrichales</taxon>
        <taxon>Thiotrichaceae</taxon>
        <taxon>Candidatus Thiocaldithrix</taxon>
    </lineage>
</organism>
<accession>A0AA95H434</accession>
<dbReference type="Pfam" id="PF06853">
    <property type="entry name" value="DUF1249"/>
    <property type="match status" value="1"/>
</dbReference>
<dbReference type="EMBL" id="CP124755">
    <property type="protein sequence ID" value="WGZ90050.1"/>
    <property type="molecule type" value="Genomic_DNA"/>
</dbReference>
<dbReference type="PANTHER" id="PTHR38774">
    <property type="entry name" value="CYTOPLASMIC PROTEIN-RELATED"/>
    <property type="match status" value="1"/>
</dbReference>
<dbReference type="Proteomes" id="UP001300672">
    <property type="component" value="Chromosome"/>
</dbReference>